<dbReference type="AlphaFoldDB" id="A0A194WZI0"/>
<dbReference type="GO" id="GO:0006508">
    <property type="term" value="P:proteolysis"/>
    <property type="evidence" value="ECO:0007669"/>
    <property type="project" value="UniProtKB-KW"/>
</dbReference>
<dbReference type="EMBL" id="KQ947423">
    <property type="protein sequence ID" value="KUJ13119.1"/>
    <property type="molecule type" value="Genomic_DNA"/>
</dbReference>
<evidence type="ECO:0000256" key="5">
    <source>
        <dbReference type="ARBA" id="ARBA00023180"/>
    </source>
</evidence>
<evidence type="ECO:0000313" key="7">
    <source>
        <dbReference type="EMBL" id="KUJ13119.1"/>
    </source>
</evidence>
<comment type="similarity">
    <text evidence="1">Belongs to the peptidase S28 family.</text>
</comment>
<feature type="chain" id="PRO_5008267642" evidence="6">
    <location>
        <begin position="17"/>
        <end position="550"/>
    </location>
</feature>
<reference evidence="7 8" key="1">
    <citation type="submission" date="2015-10" db="EMBL/GenBank/DDBJ databases">
        <title>Full genome of DAOMC 229536 Phialocephala scopiformis, a fungal endophyte of spruce producing the potent anti-insectan compound rugulosin.</title>
        <authorList>
            <consortium name="DOE Joint Genome Institute"/>
            <person name="Walker A.K."/>
            <person name="Frasz S.L."/>
            <person name="Seifert K.A."/>
            <person name="Miller J.D."/>
            <person name="Mondo S.J."/>
            <person name="Labutti K."/>
            <person name="Lipzen A."/>
            <person name="Dockter R."/>
            <person name="Kennedy M."/>
            <person name="Grigoriev I.V."/>
            <person name="Spatafora J.W."/>
        </authorList>
    </citation>
    <scope>NUCLEOTIDE SEQUENCE [LARGE SCALE GENOMIC DNA]</scope>
    <source>
        <strain evidence="7 8">CBS 120377</strain>
    </source>
</reference>
<dbReference type="GO" id="GO:0070008">
    <property type="term" value="F:serine-type exopeptidase activity"/>
    <property type="evidence" value="ECO:0007669"/>
    <property type="project" value="InterPro"/>
</dbReference>
<dbReference type="PANTHER" id="PTHR11010:SF117">
    <property type="entry name" value="SERINE PROTEASE 16"/>
    <property type="match status" value="1"/>
</dbReference>
<dbReference type="KEGG" id="psco:LY89DRAFT_756508"/>
<accession>A0A194WZI0</accession>
<keyword evidence="5" id="KW-0325">Glycoprotein</keyword>
<evidence type="ECO:0000256" key="2">
    <source>
        <dbReference type="ARBA" id="ARBA00022670"/>
    </source>
</evidence>
<keyword evidence="7" id="KW-0121">Carboxypeptidase</keyword>
<dbReference type="Pfam" id="PF05577">
    <property type="entry name" value="Peptidase_S28"/>
    <property type="match status" value="1"/>
</dbReference>
<keyword evidence="4" id="KW-0378">Hydrolase</keyword>
<evidence type="ECO:0000256" key="6">
    <source>
        <dbReference type="SAM" id="SignalP"/>
    </source>
</evidence>
<protein>
    <submittedName>
        <fullName evidence="7">Extracelular serine carboxypeptidase-like protein</fullName>
    </submittedName>
</protein>
<evidence type="ECO:0000313" key="8">
    <source>
        <dbReference type="Proteomes" id="UP000070700"/>
    </source>
</evidence>
<keyword evidence="8" id="KW-1185">Reference proteome</keyword>
<organism evidence="7 8">
    <name type="scientific">Mollisia scopiformis</name>
    <name type="common">Conifer needle endophyte fungus</name>
    <name type="synonym">Phialocephala scopiformis</name>
    <dbReference type="NCBI Taxonomy" id="149040"/>
    <lineage>
        <taxon>Eukaryota</taxon>
        <taxon>Fungi</taxon>
        <taxon>Dikarya</taxon>
        <taxon>Ascomycota</taxon>
        <taxon>Pezizomycotina</taxon>
        <taxon>Leotiomycetes</taxon>
        <taxon>Helotiales</taxon>
        <taxon>Mollisiaceae</taxon>
        <taxon>Mollisia</taxon>
    </lineage>
</organism>
<feature type="signal peptide" evidence="6">
    <location>
        <begin position="1"/>
        <end position="16"/>
    </location>
</feature>
<dbReference type="GO" id="GO:0004180">
    <property type="term" value="F:carboxypeptidase activity"/>
    <property type="evidence" value="ECO:0007669"/>
    <property type="project" value="UniProtKB-KW"/>
</dbReference>
<dbReference type="RefSeq" id="XP_018067474.1">
    <property type="nucleotide sequence ID" value="XM_018221381.1"/>
</dbReference>
<keyword evidence="3 6" id="KW-0732">Signal</keyword>
<dbReference type="InParanoid" id="A0A194WZI0"/>
<dbReference type="Gene3D" id="3.40.50.1820">
    <property type="entry name" value="alpha/beta hydrolase"/>
    <property type="match status" value="2"/>
</dbReference>
<gene>
    <name evidence="7" type="ORF">LY89DRAFT_756508</name>
</gene>
<evidence type="ECO:0000256" key="1">
    <source>
        <dbReference type="ARBA" id="ARBA00011079"/>
    </source>
</evidence>
<keyword evidence="2" id="KW-0645">Protease</keyword>
<proteinExistence type="inferred from homology"/>
<dbReference type="PANTHER" id="PTHR11010">
    <property type="entry name" value="PROTEASE S28 PRO-X CARBOXYPEPTIDASE-RELATED"/>
    <property type="match status" value="1"/>
</dbReference>
<dbReference type="Proteomes" id="UP000070700">
    <property type="component" value="Unassembled WGS sequence"/>
</dbReference>
<dbReference type="InterPro" id="IPR008758">
    <property type="entry name" value="Peptidase_S28"/>
</dbReference>
<evidence type="ECO:0000256" key="3">
    <source>
        <dbReference type="ARBA" id="ARBA00022729"/>
    </source>
</evidence>
<evidence type="ECO:0000256" key="4">
    <source>
        <dbReference type="ARBA" id="ARBA00022801"/>
    </source>
</evidence>
<dbReference type="InterPro" id="IPR029058">
    <property type="entry name" value="AB_hydrolase_fold"/>
</dbReference>
<dbReference type="GeneID" id="28831107"/>
<dbReference type="OrthoDB" id="1735038at2759"/>
<name>A0A194WZI0_MOLSC</name>
<dbReference type="GO" id="GO:0008239">
    <property type="term" value="F:dipeptidyl-peptidase activity"/>
    <property type="evidence" value="ECO:0007669"/>
    <property type="project" value="TreeGrafter"/>
</dbReference>
<sequence>MRLSFVLCASIGLASASLRPVANEEAADLLKRQSYPYPAFTIDQPIDHFPNEHKYAPHETGTFKQRYFFDDTYYKPGGPVFLYISGETSGTNRFSNLQTGIIQILMQATNGLGVILENRFYGTSYPFNTSTTDQLRYLTTEQSKFPPNLGDFEANFVPAIADNAYFAQHATFPGVAGNLTAPGTPWILYGGSLAGGETAFSVISYGDILFGGIASSAPVKTVLAYPQWYDPIQKFGPQDCIASINAIIDNIDDLVDGKNDAAITELKAIFGLEVLDDIRDFAMTIAYPLGGPMNYPTNTWQELNWYPAYSAPDFFNFCSNITNINAPANITAVDYALANYTGGEPWTGLGNYANYFKTQFLDLGICPQGDYDTILECYGTQNELILQASYWADTTNNPGRSYLYTTCTELGAYQVAPSSGPSLIMNVLQVDYTQQWCTWAFPPGRYNQIPSTPDLRAFNKYGSFDIKADRLAFIDGGVDVWLDLCYHSNFAPLRTSSDLNPEYLIAGAGHHWDSAGILDVSAEPLFIQQAHLWEIKTVQKWLRTFPDWKN</sequence>